<evidence type="ECO:0000313" key="2">
    <source>
        <dbReference type="Proteomes" id="UP001529510"/>
    </source>
</evidence>
<comment type="caution">
    <text evidence="1">The sequence shown here is derived from an EMBL/GenBank/DDBJ whole genome shotgun (WGS) entry which is preliminary data.</text>
</comment>
<dbReference type="AlphaFoldDB" id="A0ABD0NBR1"/>
<organism evidence="1 2">
    <name type="scientific">Cirrhinus mrigala</name>
    <name type="common">Mrigala</name>
    <dbReference type="NCBI Taxonomy" id="683832"/>
    <lineage>
        <taxon>Eukaryota</taxon>
        <taxon>Metazoa</taxon>
        <taxon>Chordata</taxon>
        <taxon>Craniata</taxon>
        <taxon>Vertebrata</taxon>
        <taxon>Euteleostomi</taxon>
        <taxon>Actinopterygii</taxon>
        <taxon>Neopterygii</taxon>
        <taxon>Teleostei</taxon>
        <taxon>Ostariophysi</taxon>
        <taxon>Cypriniformes</taxon>
        <taxon>Cyprinidae</taxon>
        <taxon>Labeoninae</taxon>
        <taxon>Labeonini</taxon>
        <taxon>Cirrhinus</taxon>
    </lineage>
</organism>
<accession>A0ABD0NBR1</accession>
<dbReference type="PANTHER" id="PTHR46079:SF1">
    <property type="entry name" value="FERM DOMAIN-CONTAINING PROTEIN 4B"/>
    <property type="match status" value="1"/>
</dbReference>
<feature type="non-terminal residue" evidence="1">
    <location>
        <position position="200"/>
    </location>
</feature>
<name>A0ABD0NBR1_CIRMR</name>
<reference evidence="1 2" key="1">
    <citation type="submission" date="2024-05" db="EMBL/GenBank/DDBJ databases">
        <title>Genome sequencing and assembly of Indian major carp, Cirrhinus mrigala (Hamilton, 1822).</title>
        <authorList>
            <person name="Mohindra V."/>
            <person name="Chowdhury L.M."/>
            <person name="Lal K."/>
            <person name="Jena J.K."/>
        </authorList>
    </citation>
    <scope>NUCLEOTIDE SEQUENCE [LARGE SCALE GENOMIC DNA]</scope>
    <source>
        <strain evidence="1">CM1030</strain>
        <tissue evidence="1">Blood</tissue>
    </source>
</reference>
<dbReference type="PANTHER" id="PTHR46079">
    <property type="entry name" value="FERM DOMAIN-CONTAINING PROTEIN 4"/>
    <property type="match status" value="1"/>
</dbReference>
<gene>
    <name evidence="1" type="ORF">M9458_047209</name>
</gene>
<keyword evidence="2" id="KW-1185">Reference proteome</keyword>
<evidence type="ECO:0000313" key="1">
    <source>
        <dbReference type="EMBL" id="KAL0159133.1"/>
    </source>
</evidence>
<sequence length="200" mass="22465">LESQSQLHSHCANKSAFPLSPSRRSNSTEVLDDCSSYNSMSSMDYCLPCSATPPYSQSYDYRLHRKVEIYGNTGSMPNLVPQNSSCYGYQQNHYGPTAYYVTGYPGYEYEPCSNGAYVYESELEGHYNINPTHYGIEGGRQGPLNEVLTKNMYKALVAEHLKGWYNRSAGHKDPGTYQLPGVPDAARTLQPLQPYQLFLL</sequence>
<dbReference type="InterPro" id="IPR047176">
    <property type="entry name" value="FRMD4A/B"/>
</dbReference>
<protein>
    <submittedName>
        <fullName evidence="1">Uncharacterized protein</fullName>
    </submittedName>
</protein>
<feature type="non-terminal residue" evidence="1">
    <location>
        <position position="1"/>
    </location>
</feature>
<dbReference type="Proteomes" id="UP001529510">
    <property type="component" value="Unassembled WGS sequence"/>
</dbReference>
<proteinExistence type="predicted"/>
<dbReference type="EMBL" id="JAMKFB020000023">
    <property type="protein sequence ID" value="KAL0159133.1"/>
    <property type="molecule type" value="Genomic_DNA"/>
</dbReference>